<evidence type="ECO:0000256" key="2">
    <source>
        <dbReference type="ARBA" id="ARBA00022980"/>
    </source>
</evidence>
<evidence type="ECO:0000256" key="1">
    <source>
        <dbReference type="ARBA" id="ARBA00006640"/>
    </source>
</evidence>
<evidence type="ECO:0000256" key="3">
    <source>
        <dbReference type="ARBA" id="ARBA00023274"/>
    </source>
</evidence>
<evidence type="ECO:0000313" key="5">
    <source>
        <dbReference type="EMBL" id="SUZ52386.1"/>
    </source>
</evidence>
<dbReference type="PRINTS" id="PR00976">
    <property type="entry name" value="RIBOSOMALS21"/>
</dbReference>
<keyword evidence="3" id="KW-0687">Ribonucleoprotein</keyword>
<dbReference type="InterPro" id="IPR018278">
    <property type="entry name" value="Ribosomal_bS21_CS"/>
</dbReference>
<feature type="compositionally biased region" description="Basic residues" evidence="4">
    <location>
        <begin position="74"/>
        <end position="91"/>
    </location>
</feature>
<evidence type="ECO:0008006" key="6">
    <source>
        <dbReference type="Google" id="ProtNLM"/>
    </source>
</evidence>
<gene>
    <name evidence="5" type="ORF">METZ01_LOCUS5240</name>
</gene>
<reference evidence="5" key="1">
    <citation type="submission" date="2018-05" db="EMBL/GenBank/DDBJ databases">
        <authorList>
            <person name="Lanie J.A."/>
            <person name="Ng W.-L."/>
            <person name="Kazmierczak K.M."/>
            <person name="Andrzejewski T.M."/>
            <person name="Davidsen T.M."/>
            <person name="Wayne K.J."/>
            <person name="Tettelin H."/>
            <person name="Glass J.I."/>
            <person name="Rusch D."/>
            <person name="Podicherti R."/>
            <person name="Tsui H.-C.T."/>
            <person name="Winkler M.E."/>
        </authorList>
    </citation>
    <scope>NUCLEOTIDE SEQUENCE</scope>
</reference>
<accession>A0A381NCV9</accession>
<name>A0A381NCV9_9ZZZZ</name>
<feature type="region of interest" description="Disordered" evidence="4">
    <location>
        <begin position="45"/>
        <end position="91"/>
    </location>
</feature>
<dbReference type="PROSITE" id="PS01181">
    <property type="entry name" value="RIBOSOMAL_S21"/>
    <property type="match status" value="1"/>
</dbReference>
<keyword evidence="2" id="KW-0689">Ribosomal protein</keyword>
<dbReference type="InterPro" id="IPR001911">
    <property type="entry name" value="Ribosomal_bS21"/>
</dbReference>
<proteinExistence type="inferred from homology"/>
<comment type="similarity">
    <text evidence="1">Belongs to the bacterial ribosomal protein bS21 family.</text>
</comment>
<dbReference type="GO" id="GO:0003735">
    <property type="term" value="F:structural constituent of ribosome"/>
    <property type="evidence" value="ECO:0007669"/>
    <property type="project" value="InterPro"/>
</dbReference>
<sequence>VNQVVEIQVRDKESLERALRRFKKKWERAGVLRELRSRSFYIKPSDEKREARKKAVRRKARTARIEALRNNPRAARRRRTRRPTNNRQGRS</sequence>
<dbReference type="AlphaFoldDB" id="A0A381NCV9"/>
<dbReference type="HAMAP" id="MF_00358">
    <property type="entry name" value="Ribosomal_bS21"/>
    <property type="match status" value="1"/>
</dbReference>
<feature type="non-terminal residue" evidence="5">
    <location>
        <position position="1"/>
    </location>
</feature>
<dbReference type="Pfam" id="PF01165">
    <property type="entry name" value="Ribosomal_S21"/>
    <property type="match status" value="1"/>
</dbReference>
<protein>
    <recommendedName>
        <fullName evidence="6">30S ribosomal protein S21</fullName>
    </recommendedName>
</protein>
<dbReference type="GO" id="GO:0005840">
    <property type="term" value="C:ribosome"/>
    <property type="evidence" value="ECO:0007669"/>
    <property type="project" value="UniProtKB-KW"/>
</dbReference>
<dbReference type="GO" id="GO:0006412">
    <property type="term" value="P:translation"/>
    <property type="evidence" value="ECO:0007669"/>
    <property type="project" value="InterPro"/>
</dbReference>
<evidence type="ECO:0000256" key="4">
    <source>
        <dbReference type="SAM" id="MobiDB-lite"/>
    </source>
</evidence>
<dbReference type="InterPro" id="IPR038380">
    <property type="entry name" value="Ribosomal_bS21_sf"/>
</dbReference>
<feature type="compositionally biased region" description="Basic residues" evidence="4">
    <location>
        <begin position="51"/>
        <end position="62"/>
    </location>
</feature>
<organism evidence="5">
    <name type="scientific">marine metagenome</name>
    <dbReference type="NCBI Taxonomy" id="408172"/>
    <lineage>
        <taxon>unclassified sequences</taxon>
        <taxon>metagenomes</taxon>
        <taxon>ecological metagenomes</taxon>
    </lineage>
</organism>
<dbReference type="Gene3D" id="1.20.5.1150">
    <property type="entry name" value="Ribosomal protein S8"/>
    <property type="match status" value="1"/>
</dbReference>
<dbReference type="NCBIfam" id="TIGR00030">
    <property type="entry name" value="S21p"/>
    <property type="match status" value="1"/>
</dbReference>
<dbReference type="EMBL" id="UINC01000271">
    <property type="protein sequence ID" value="SUZ52386.1"/>
    <property type="molecule type" value="Genomic_DNA"/>
</dbReference>
<dbReference type="GO" id="GO:1990904">
    <property type="term" value="C:ribonucleoprotein complex"/>
    <property type="evidence" value="ECO:0007669"/>
    <property type="project" value="UniProtKB-KW"/>
</dbReference>